<gene>
    <name evidence="2" type="primary">AlNc14C19G1965</name>
    <name evidence="2" type="ORF">ALNC14_023280</name>
</gene>
<organism evidence="2">
    <name type="scientific">Albugo laibachii Nc14</name>
    <dbReference type="NCBI Taxonomy" id="890382"/>
    <lineage>
        <taxon>Eukaryota</taxon>
        <taxon>Sar</taxon>
        <taxon>Stramenopiles</taxon>
        <taxon>Oomycota</taxon>
        <taxon>Peronosporomycetes</taxon>
        <taxon>Albuginales</taxon>
        <taxon>Albuginaceae</taxon>
        <taxon>Albugo</taxon>
    </lineage>
</organism>
<evidence type="ECO:0000256" key="1">
    <source>
        <dbReference type="SAM" id="MobiDB-lite"/>
    </source>
</evidence>
<reference evidence="2" key="2">
    <citation type="submission" date="2011-02" db="EMBL/GenBank/DDBJ databases">
        <authorList>
            <person name="MacLean D."/>
        </authorList>
    </citation>
    <scope>NUCLEOTIDE SEQUENCE</scope>
</reference>
<feature type="compositionally biased region" description="Acidic residues" evidence="1">
    <location>
        <begin position="167"/>
        <end position="178"/>
    </location>
</feature>
<dbReference type="EMBL" id="FR824064">
    <property type="protein sequence ID" value="CCA16185.1"/>
    <property type="molecule type" value="Genomic_DNA"/>
</dbReference>
<evidence type="ECO:0000313" key="2">
    <source>
        <dbReference type="EMBL" id="CCA16185.1"/>
    </source>
</evidence>
<dbReference type="HOGENOM" id="CLU_1362550_0_0_1"/>
<name>F0W4Z5_9STRA</name>
<protein>
    <submittedName>
        <fullName evidence="2">AlNc14C19G1965 protein</fullName>
    </submittedName>
</protein>
<feature type="region of interest" description="Disordered" evidence="1">
    <location>
        <begin position="167"/>
        <end position="201"/>
    </location>
</feature>
<reference evidence="2" key="1">
    <citation type="journal article" date="2011" name="PLoS Biol.">
        <title>Gene gain and loss during evolution of obligate parasitism in the white rust pathogen of Arabidopsis thaliana.</title>
        <authorList>
            <person name="Kemen E."/>
            <person name="Gardiner A."/>
            <person name="Schultz-Larsen T."/>
            <person name="Kemen A.C."/>
            <person name="Balmuth A.L."/>
            <person name="Robert-Seilaniantz A."/>
            <person name="Bailey K."/>
            <person name="Holub E."/>
            <person name="Studholme D.J."/>
            <person name="Maclean D."/>
            <person name="Jones J.D."/>
        </authorList>
    </citation>
    <scope>NUCLEOTIDE SEQUENCE</scope>
</reference>
<proteinExistence type="predicted"/>
<feature type="compositionally biased region" description="Basic and acidic residues" evidence="1">
    <location>
        <begin position="179"/>
        <end position="188"/>
    </location>
</feature>
<accession>F0W4Z5</accession>
<sequence>MVELTIVARVSKLLLRVSRRERHPNPASVGRLLESLSQKSLGVGSNPARDLRARFSHFTYAYPPADISWNQPFKSRQRRAWVDHITDSVASDSRPYVYKPPSRERVIEWVAEAWSGLSKETIQSGFVRAKFPVEGRRVVTEELDSDNVAEILESLCLIDTNFSDLESDDDLSCDEASEEDSKGTKDSEGAGVDVEMSECYM</sequence>
<dbReference type="AlphaFoldDB" id="F0W4Z5"/>